<feature type="non-terminal residue" evidence="2">
    <location>
        <position position="40"/>
    </location>
</feature>
<reference evidence="2" key="1">
    <citation type="submission" date="2020-02" db="EMBL/GenBank/DDBJ databases">
        <authorList>
            <person name="Meier V. D."/>
        </authorList>
    </citation>
    <scope>NUCLEOTIDE SEQUENCE</scope>
    <source>
        <strain evidence="2">AVDCRST_MAG18</strain>
    </source>
</reference>
<evidence type="ECO:0000313" key="2">
    <source>
        <dbReference type="EMBL" id="CAA9590165.1"/>
    </source>
</evidence>
<dbReference type="AlphaFoldDB" id="A0A6N3IPF4"/>
<evidence type="ECO:0000256" key="1">
    <source>
        <dbReference type="SAM" id="MobiDB-lite"/>
    </source>
</evidence>
<dbReference type="EMBL" id="CADCWN010000394">
    <property type="protein sequence ID" value="CAA9590165.1"/>
    <property type="molecule type" value="Genomic_DNA"/>
</dbReference>
<sequence length="40" mass="3978">AADAGWHGACVYVQNGRSPPRRRGGGGGRGATGGERARGV</sequence>
<organism evidence="2">
    <name type="scientific">uncultured Thermomicrobiales bacterium</name>
    <dbReference type="NCBI Taxonomy" id="1645740"/>
    <lineage>
        <taxon>Bacteria</taxon>
        <taxon>Pseudomonadati</taxon>
        <taxon>Thermomicrobiota</taxon>
        <taxon>Thermomicrobia</taxon>
        <taxon>Thermomicrobiales</taxon>
        <taxon>environmental samples</taxon>
    </lineage>
</organism>
<gene>
    <name evidence="2" type="ORF">AVDCRST_MAG18-4887</name>
</gene>
<accession>A0A6N3IPF4</accession>
<feature type="region of interest" description="Disordered" evidence="1">
    <location>
        <begin position="12"/>
        <end position="40"/>
    </location>
</feature>
<feature type="non-terminal residue" evidence="2">
    <location>
        <position position="1"/>
    </location>
</feature>
<protein>
    <submittedName>
        <fullName evidence="2">Uncharacterized protein</fullName>
    </submittedName>
</protein>
<name>A0A6N3IPF4_9BACT</name>
<proteinExistence type="predicted"/>